<dbReference type="STRING" id="405564.SAMN04487905_101208"/>
<protein>
    <submittedName>
        <fullName evidence="1">Uncharacterized protein</fullName>
    </submittedName>
</protein>
<dbReference type="RefSeq" id="WP_092596306.1">
    <property type="nucleotide sequence ID" value="NZ_FNJR01000001.1"/>
</dbReference>
<proteinExistence type="predicted"/>
<accession>A0A1H0NQD4</accession>
<evidence type="ECO:0000313" key="1">
    <source>
        <dbReference type="EMBL" id="SDO94635.1"/>
    </source>
</evidence>
<sequence length="86" mass="9196">MSMASRALVDLLGRMPRPFAAAAERAGWLRDKARVLELIAADYDVEAAAGSELAAREAERSRQAAVEARQRAEQVISLAGSGGEQQ</sequence>
<dbReference type="Proteomes" id="UP000199497">
    <property type="component" value="Unassembled WGS sequence"/>
</dbReference>
<name>A0A1H0NQD4_9ACTN</name>
<dbReference type="EMBL" id="FNJR01000001">
    <property type="protein sequence ID" value="SDO94635.1"/>
    <property type="molecule type" value="Genomic_DNA"/>
</dbReference>
<evidence type="ECO:0000313" key="2">
    <source>
        <dbReference type="Proteomes" id="UP000199497"/>
    </source>
</evidence>
<keyword evidence="2" id="KW-1185">Reference proteome</keyword>
<dbReference type="AlphaFoldDB" id="A0A1H0NQD4"/>
<organism evidence="1 2">
    <name type="scientific">Actinopolyspora xinjiangensis</name>
    <dbReference type="NCBI Taxonomy" id="405564"/>
    <lineage>
        <taxon>Bacteria</taxon>
        <taxon>Bacillati</taxon>
        <taxon>Actinomycetota</taxon>
        <taxon>Actinomycetes</taxon>
        <taxon>Actinopolysporales</taxon>
        <taxon>Actinopolysporaceae</taxon>
        <taxon>Actinopolyspora</taxon>
    </lineage>
</organism>
<dbReference type="OrthoDB" id="9961800at2"/>
<gene>
    <name evidence="1" type="ORF">SAMN04487905_101208</name>
</gene>
<reference evidence="2" key="1">
    <citation type="submission" date="2016-10" db="EMBL/GenBank/DDBJ databases">
        <authorList>
            <person name="Varghese N."/>
            <person name="Submissions S."/>
        </authorList>
    </citation>
    <scope>NUCLEOTIDE SEQUENCE [LARGE SCALE GENOMIC DNA]</scope>
    <source>
        <strain evidence="2">DSM 46732</strain>
    </source>
</reference>